<name>A0A0C3BB83_SERVB</name>
<evidence type="ECO:0000313" key="2">
    <source>
        <dbReference type="EMBL" id="KIM34070.1"/>
    </source>
</evidence>
<accession>A0A0C3BB83</accession>
<dbReference type="HOGENOM" id="CLU_2623526_0_0_1"/>
<protein>
    <submittedName>
        <fullName evidence="2">Uncharacterized protein</fullName>
    </submittedName>
</protein>
<proteinExistence type="predicted"/>
<reference evidence="3" key="2">
    <citation type="submission" date="2015-01" db="EMBL/GenBank/DDBJ databases">
        <title>Evolutionary Origins and Diversification of the Mycorrhizal Mutualists.</title>
        <authorList>
            <consortium name="DOE Joint Genome Institute"/>
            <consortium name="Mycorrhizal Genomics Consortium"/>
            <person name="Kohler A."/>
            <person name="Kuo A."/>
            <person name="Nagy L.G."/>
            <person name="Floudas D."/>
            <person name="Copeland A."/>
            <person name="Barry K.W."/>
            <person name="Cichocki N."/>
            <person name="Veneault-Fourrey C."/>
            <person name="LaButti K."/>
            <person name="Lindquist E.A."/>
            <person name="Lipzen A."/>
            <person name="Lundell T."/>
            <person name="Morin E."/>
            <person name="Murat C."/>
            <person name="Riley R."/>
            <person name="Ohm R."/>
            <person name="Sun H."/>
            <person name="Tunlid A."/>
            <person name="Henrissat B."/>
            <person name="Grigoriev I.V."/>
            <person name="Hibbett D.S."/>
            <person name="Martin F."/>
        </authorList>
    </citation>
    <scope>NUCLEOTIDE SEQUENCE [LARGE SCALE GENOMIC DNA]</scope>
    <source>
        <strain evidence="3">MAFF 305830</strain>
    </source>
</reference>
<reference evidence="2 3" key="1">
    <citation type="submission" date="2014-04" db="EMBL/GenBank/DDBJ databases">
        <authorList>
            <consortium name="DOE Joint Genome Institute"/>
            <person name="Kuo A."/>
            <person name="Zuccaro A."/>
            <person name="Kohler A."/>
            <person name="Nagy L.G."/>
            <person name="Floudas D."/>
            <person name="Copeland A."/>
            <person name="Barry K.W."/>
            <person name="Cichocki N."/>
            <person name="Veneault-Fourrey C."/>
            <person name="LaButti K."/>
            <person name="Lindquist E.A."/>
            <person name="Lipzen A."/>
            <person name="Lundell T."/>
            <person name="Morin E."/>
            <person name="Murat C."/>
            <person name="Sun H."/>
            <person name="Tunlid A."/>
            <person name="Henrissat B."/>
            <person name="Grigoriev I.V."/>
            <person name="Hibbett D.S."/>
            <person name="Martin F."/>
            <person name="Nordberg H.P."/>
            <person name="Cantor M.N."/>
            <person name="Hua S.X."/>
        </authorList>
    </citation>
    <scope>NUCLEOTIDE SEQUENCE [LARGE SCALE GENOMIC DNA]</scope>
    <source>
        <strain evidence="2 3">MAFF 305830</strain>
    </source>
</reference>
<dbReference type="EMBL" id="KN824277">
    <property type="protein sequence ID" value="KIM34070.1"/>
    <property type="molecule type" value="Genomic_DNA"/>
</dbReference>
<gene>
    <name evidence="2" type="ORF">M408DRAFT_90081</name>
</gene>
<sequence length="78" mass="8387">MIALDSSLWNQSHCLHLLSTFIALDMHCAQCLPGATTHSTVLMLSGHSRSQRTSVRAGASKRSTSRSVQPQCPAVVLP</sequence>
<dbReference type="AlphaFoldDB" id="A0A0C3BB83"/>
<dbReference type="Proteomes" id="UP000054097">
    <property type="component" value="Unassembled WGS sequence"/>
</dbReference>
<evidence type="ECO:0000313" key="3">
    <source>
        <dbReference type="Proteomes" id="UP000054097"/>
    </source>
</evidence>
<organism evidence="2 3">
    <name type="scientific">Serendipita vermifera MAFF 305830</name>
    <dbReference type="NCBI Taxonomy" id="933852"/>
    <lineage>
        <taxon>Eukaryota</taxon>
        <taxon>Fungi</taxon>
        <taxon>Dikarya</taxon>
        <taxon>Basidiomycota</taxon>
        <taxon>Agaricomycotina</taxon>
        <taxon>Agaricomycetes</taxon>
        <taxon>Sebacinales</taxon>
        <taxon>Serendipitaceae</taxon>
        <taxon>Serendipita</taxon>
    </lineage>
</organism>
<evidence type="ECO:0000256" key="1">
    <source>
        <dbReference type="SAM" id="MobiDB-lite"/>
    </source>
</evidence>
<keyword evidence="3" id="KW-1185">Reference proteome</keyword>
<feature type="compositionally biased region" description="Polar residues" evidence="1">
    <location>
        <begin position="61"/>
        <end position="70"/>
    </location>
</feature>
<feature type="region of interest" description="Disordered" evidence="1">
    <location>
        <begin position="47"/>
        <end position="78"/>
    </location>
</feature>